<reference evidence="1" key="1">
    <citation type="journal article" date="2020" name="Stud. Mycol.">
        <title>101 Dothideomycetes genomes: a test case for predicting lifestyles and emergence of pathogens.</title>
        <authorList>
            <person name="Haridas S."/>
            <person name="Albert R."/>
            <person name="Binder M."/>
            <person name="Bloem J."/>
            <person name="Labutti K."/>
            <person name="Salamov A."/>
            <person name="Andreopoulos B."/>
            <person name="Baker S."/>
            <person name="Barry K."/>
            <person name="Bills G."/>
            <person name="Bluhm B."/>
            <person name="Cannon C."/>
            <person name="Castanera R."/>
            <person name="Culley D."/>
            <person name="Daum C."/>
            <person name="Ezra D."/>
            <person name="Gonzalez J."/>
            <person name="Henrissat B."/>
            <person name="Kuo A."/>
            <person name="Liang C."/>
            <person name="Lipzen A."/>
            <person name="Lutzoni F."/>
            <person name="Magnuson J."/>
            <person name="Mondo S."/>
            <person name="Nolan M."/>
            <person name="Ohm R."/>
            <person name="Pangilinan J."/>
            <person name="Park H.-J."/>
            <person name="Ramirez L."/>
            <person name="Alfaro M."/>
            <person name="Sun H."/>
            <person name="Tritt A."/>
            <person name="Yoshinaga Y."/>
            <person name="Zwiers L.-H."/>
            <person name="Turgeon B."/>
            <person name="Goodwin S."/>
            <person name="Spatafora J."/>
            <person name="Crous P."/>
            <person name="Grigoriev I."/>
        </authorList>
    </citation>
    <scope>NUCLEOTIDE SEQUENCE</scope>
    <source>
        <strain evidence="1">CBS 269.34</strain>
    </source>
</reference>
<organism evidence="1 2">
    <name type="scientific">Lophium mytilinum</name>
    <dbReference type="NCBI Taxonomy" id="390894"/>
    <lineage>
        <taxon>Eukaryota</taxon>
        <taxon>Fungi</taxon>
        <taxon>Dikarya</taxon>
        <taxon>Ascomycota</taxon>
        <taxon>Pezizomycotina</taxon>
        <taxon>Dothideomycetes</taxon>
        <taxon>Pleosporomycetidae</taxon>
        <taxon>Mytilinidiales</taxon>
        <taxon>Mytilinidiaceae</taxon>
        <taxon>Lophium</taxon>
    </lineage>
</organism>
<dbReference type="EMBL" id="MU004190">
    <property type="protein sequence ID" value="KAF2494771.1"/>
    <property type="molecule type" value="Genomic_DNA"/>
</dbReference>
<sequence length="329" mass="37428">MMSNWLPAPFKANTMAPTPTFRFLDLPSEVRIEVYKILLCDASYRADHGPFEHPYPVPQIIETIPHSIKTKILTVSKSIYREAYDVMLKGNLFVRITSQGLDLENFLLVNRIAIITRTTRCVSAFNGYVMHHHLSNAGYSSPEYDLMLLYRDLDKFCAALGEGHKTYRDCQHSLDIFNIFSEPELPRKHQELLLRPYTTHLHSFPHLQITGVDLDLCQRALESIRRLAWSTPADVNQYFTQKHSLAVTQLLGNDYTSSAHICRYAIAQLCNLKNSNDWGLLLDIGGPEFSQSVVSLGLDFYSTLSRCTLWAMRFAAGPKKQSVRKAALA</sequence>
<accession>A0A6A6QQU7</accession>
<proteinExistence type="predicted"/>
<name>A0A6A6QQU7_9PEZI</name>
<dbReference type="AlphaFoldDB" id="A0A6A6QQU7"/>
<gene>
    <name evidence="1" type="ORF">BU16DRAFT_582599</name>
</gene>
<dbReference type="Proteomes" id="UP000799750">
    <property type="component" value="Unassembled WGS sequence"/>
</dbReference>
<evidence type="ECO:0000313" key="1">
    <source>
        <dbReference type="EMBL" id="KAF2494771.1"/>
    </source>
</evidence>
<evidence type="ECO:0000313" key="2">
    <source>
        <dbReference type="Proteomes" id="UP000799750"/>
    </source>
</evidence>
<dbReference type="OrthoDB" id="5229512at2759"/>
<keyword evidence="2" id="KW-1185">Reference proteome</keyword>
<protein>
    <submittedName>
        <fullName evidence="1">Uncharacterized protein</fullName>
    </submittedName>
</protein>